<dbReference type="Proteomes" id="UP000693981">
    <property type="component" value="Unassembled WGS sequence"/>
</dbReference>
<sequence length="321" mass="36190">MNRIRMRVPPPLQQFAHGLPERSAGIRSATKSSTVRAMRVPKFLRSLYDILQYEDQTILTWSKDGTFFQIFDTKRLEIVVLPKYFKHGKFASFQRQLNNFGFRKWTKTQSSVCTFSHHHLVRCHPQELAEFISRQPAAVGARPSAEAFTAKRKRSFTDLMRSPGIAEISAGTAKAIKRENGGYIRDSQATESNMGGAAHAGTVKCIPRWSADPVGLTKSSQANYGTPTSASLGSPELPFNFTVEELHDIILPSERQETRSSEKTLELRMLNDYLELAGSPYVSANHPGTELFPYWWDSETFFAPINRAHSDLERGHCKLGH</sequence>
<dbReference type="FunFam" id="1.10.10.10:FF:000286">
    <property type="entry name" value="Heat shock transcription factor"/>
    <property type="match status" value="1"/>
</dbReference>
<evidence type="ECO:0000313" key="4">
    <source>
        <dbReference type="EMBL" id="KAG7394791.1"/>
    </source>
</evidence>
<name>A0A8T1WNK2_9STRA</name>
<comment type="caution">
    <text evidence="4">The sequence shown here is derived from an EMBL/GenBank/DDBJ whole genome shotgun (WGS) entry which is preliminary data.</text>
</comment>
<dbReference type="GO" id="GO:0003700">
    <property type="term" value="F:DNA-binding transcription factor activity"/>
    <property type="evidence" value="ECO:0007669"/>
    <property type="project" value="InterPro"/>
</dbReference>
<gene>
    <name evidence="4" type="ORF">PHYBOEH_004669</name>
</gene>
<dbReference type="PANTHER" id="PTHR10015">
    <property type="entry name" value="HEAT SHOCK TRANSCRIPTION FACTOR"/>
    <property type="match status" value="1"/>
</dbReference>
<dbReference type="GO" id="GO:0043565">
    <property type="term" value="F:sequence-specific DNA binding"/>
    <property type="evidence" value="ECO:0007669"/>
    <property type="project" value="InterPro"/>
</dbReference>
<dbReference type="SMART" id="SM00415">
    <property type="entry name" value="HSF"/>
    <property type="match status" value="1"/>
</dbReference>
<dbReference type="EMBL" id="JAGDFL010000245">
    <property type="protein sequence ID" value="KAG7394791.1"/>
    <property type="molecule type" value="Genomic_DNA"/>
</dbReference>
<keyword evidence="1" id="KW-0238">DNA-binding</keyword>
<evidence type="ECO:0000256" key="1">
    <source>
        <dbReference type="ARBA" id="ARBA00023125"/>
    </source>
</evidence>
<accession>A0A8T1WNK2</accession>
<dbReference type="InterPro" id="IPR000232">
    <property type="entry name" value="HSF_DNA-bd"/>
</dbReference>
<dbReference type="AlphaFoldDB" id="A0A8T1WNK2"/>
<dbReference type="OrthoDB" id="99239at2759"/>
<dbReference type="Pfam" id="PF00447">
    <property type="entry name" value="HSF_DNA-bind"/>
    <property type="match status" value="1"/>
</dbReference>
<comment type="similarity">
    <text evidence="2">Belongs to the HSF family.</text>
</comment>
<dbReference type="PANTHER" id="PTHR10015:SF427">
    <property type="entry name" value="HEAT SHOCK FACTOR PROTEIN"/>
    <property type="match status" value="1"/>
</dbReference>
<reference evidence="4" key="1">
    <citation type="submission" date="2021-02" db="EMBL/GenBank/DDBJ databases">
        <authorList>
            <person name="Palmer J.M."/>
        </authorList>
    </citation>
    <scope>NUCLEOTIDE SEQUENCE</scope>
    <source>
        <strain evidence="4">SCRP23</strain>
    </source>
</reference>
<organism evidence="4 5">
    <name type="scientific">Phytophthora boehmeriae</name>
    <dbReference type="NCBI Taxonomy" id="109152"/>
    <lineage>
        <taxon>Eukaryota</taxon>
        <taxon>Sar</taxon>
        <taxon>Stramenopiles</taxon>
        <taxon>Oomycota</taxon>
        <taxon>Peronosporomycetes</taxon>
        <taxon>Peronosporales</taxon>
        <taxon>Peronosporaceae</taxon>
        <taxon>Phytophthora</taxon>
    </lineage>
</organism>
<feature type="domain" description="HSF-type DNA-binding" evidence="3">
    <location>
        <begin position="39"/>
        <end position="134"/>
    </location>
</feature>
<proteinExistence type="inferred from homology"/>
<evidence type="ECO:0000313" key="5">
    <source>
        <dbReference type="Proteomes" id="UP000693981"/>
    </source>
</evidence>
<evidence type="ECO:0000256" key="2">
    <source>
        <dbReference type="RuleBase" id="RU004020"/>
    </source>
</evidence>
<protein>
    <recommendedName>
        <fullName evidence="3">HSF-type DNA-binding domain-containing protein</fullName>
    </recommendedName>
</protein>
<evidence type="ECO:0000259" key="3">
    <source>
        <dbReference type="SMART" id="SM00415"/>
    </source>
</evidence>
<keyword evidence="5" id="KW-1185">Reference proteome</keyword>